<organism evidence="9 10">
    <name type="scientific">Akkermansia glycaniphila</name>
    <dbReference type="NCBI Taxonomy" id="1679444"/>
    <lineage>
        <taxon>Bacteria</taxon>
        <taxon>Pseudomonadati</taxon>
        <taxon>Verrucomicrobiota</taxon>
        <taxon>Verrucomicrobiia</taxon>
        <taxon>Verrucomicrobiales</taxon>
        <taxon>Akkermansiaceae</taxon>
        <taxon>Akkermansia</taxon>
    </lineage>
</organism>
<name>A0A1C7PAD3_9BACT</name>
<dbReference type="PANTHER" id="PTHR31619:SF5">
    <property type="entry name" value="4-HYDROXY-3-METHYLBUT-2-ENYL DIPHOSPHATE REDUCTASE, CHLOROPLASTIC"/>
    <property type="match status" value="1"/>
</dbReference>
<evidence type="ECO:0000256" key="1">
    <source>
        <dbReference type="ARBA" id="ARBA00022485"/>
    </source>
</evidence>
<dbReference type="GO" id="GO:0046872">
    <property type="term" value="F:metal ion binding"/>
    <property type="evidence" value="ECO:0007669"/>
    <property type="project" value="UniProtKB-KW"/>
</dbReference>
<feature type="binding site" evidence="8">
    <location>
        <position position="378"/>
    </location>
    <ligand>
        <name>(2E)-4-hydroxy-3-methylbut-2-enyl diphosphate</name>
        <dbReference type="ChEBI" id="CHEBI:128753"/>
    </ligand>
</feature>
<keyword evidence="1 8" id="KW-0004">4Fe-4S</keyword>
<feature type="binding site" evidence="8">
    <location>
        <position position="176"/>
    </location>
    <ligand>
        <name>isopentenyl diphosphate</name>
        <dbReference type="ChEBI" id="CHEBI:128769"/>
    </ligand>
</feature>
<keyword evidence="10" id="KW-1185">Reference proteome</keyword>
<evidence type="ECO:0000313" key="9">
    <source>
        <dbReference type="EMBL" id="SEH89312.1"/>
    </source>
</evidence>
<dbReference type="HAMAP" id="MF_00191">
    <property type="entry name" value="IspH"/>
    <property type="match status" value="1"/>
</dbReference>
<feature type="binding site" evidence="8">
    <location>
        <position position="176"/>
    </location>
    <ligand>
        <name>dimethylallyl diphosphate</name>
        <dbReference type="ChEBI" id="CHEBI:57623"/>
    </ligand>
</feature>
<feature type="binding site" evidence="8">
    <location>
        <position position="312"/>
    </location>
    <ligand>
        <name>(2E)-4-hydroxy-3-methylbut-2-enyl diphosphate</name>
        <dbReference type="ChEBI" id="CHEBI:128753"/>
    </ligand>
</feature>
<gene>
    <name evidence="8" type="primary">ispH</name>
    <name evidence="9" type="ORF">PYTT_1505</name>
</gene>
<dbReference type="OrthoDB" id="9804077at2"/>
<dbReference type="EC" id="1.17.7.4" evidence="8"/>
<dbReference type="CDD" id="cd13944">
    <property type="entry name" value="lytB_ispH"/>
    <property type="match status" value="1"/>
</dbReference>
<keyword evidence="8" id="KW-0414">Isoprene biosynthesis</keyword>
<dbReference type="NCBIfam" id="TIGR00216">
    <property type="entry name" value="ispH_lytB"/>
    <property type="match status" value="1"/>
</dbReference>
<comment type="catalytic activity">
    <reaction evidence="8">
        <text>isopentenyl diphosphate + 2 oxidized [2Fe-2S]-[ferredoxin] + H2O = (2E)-4-hydroxy-3-methylbut-2-enyl diphosphate + 2 reduced [2Fe-2S]-[ferredoxin] + 2 H(+)</text>
        <dbReference type="Rhea" id="RHEA:24488"/>
        <dbReference type="Rhea" id="RHEA-COMP:10000"/>
        <dbReference type="Rhea" id="RHEA-COMP:10001"/>
        <dbReference type="ChEBI" id="CHEBI:15377"/>
        <dbReference type="ChEBI" id="CHEBI:15378"/>
        <dbReference type="ChEBI" id="CHEBI:33737"/>
        <dbReference type="ChEBI" id="CHEBI:33738"/>
        <dbReference type="ChEBI" id="CHEBI:128753"/>
        <dbReference type="ChEBI" id="CHEBI:128769"/>
        <dbReference type="EC" id="1.17.7.4"/>
    </reaction>
</comment>
<feature type="binding site" evidence="8">
    <location>
        <position position="87"/>
    </location>
    <ligand>
        <name>dimethylallyl diphosphate</name>
        <dbReference type="ChEBI" id="CHEBI:57623"/>
    </ligand>
</feature>
<dbReference type="Gene3D" id="3.40.50.11270">
    <property type="match status" value="1"/>
</dbReference>
<feature type="binding site" evidence="8">
    <location>
        <position position="148"/>
    </location>
    <ligand>
        <name>[4Fe-4S] cluster</name>
        <dbReference type="ChEBI" id="CHEBI:49883"/>
    </ligand>
</feature>
<feature type="binding site" evidence="8">
    <location>
        <position position="311"/>
    </location>
    <ligand>
        <name>(2E)-4-hydroxy-3-methylbut-2-enyl diphosphate</name>
        <dbReference type="ChEBI" id="CHEBI:128753"/>
    </ligand>
</feature>
<comment type="similarity">
    <text evidence="8">Belongs to the IspH family.</text>
</comment>
<sequence length="402" mass="44759">MKPNKPVNVRRSDVMEKVSAVIGEHYLSPLVDGIRARGGRMVLDNMTILLAQEFGFCAGVRRAIDIAYAARRVFPDQRIYLIGEIIHNPEVNRQLDEMGLVRLPWQQMDESYEALTPDDVVIIPAFGVPVQMREFLEEKGVSIVDTTCGDVMKVWRRVKGYANSGITSVIHGKAKHEESRATASHARGDGGDGHYIVVFTSEDARVVCDYILGKGDREKFLAHFRGAMSEGFDPDLHLQRVGMANQTTMLKEETLEIQTMLRDAVIARDGNELNFHVFDTICGATQDRQNALFHLLEQPLDAVIVVGGYNSSNTTHLVEIAQKHQPNTWFVENAACIESLHEIRAFNTRTKKEELTVLPPEAADTSCRWTVGITAGASCPANLIEEVIRRFAALRGCAVEAE</sequence>
<protein>
    <recommendedName>
        <fullName evidence="8">4-hydroxy-3-methylbut-2-enyl diphosphate reductase</fullName>
        <shortName evidence="8">HMBPP reductase</shortName>
        <ecNumber evidence="8">1.17.7.4</ecNumber>
    </recommendedName>
</protein>
<feature type="binding site" evidence="8">
    <location>
        <position position="312"/>
    </location>
    <ligand>
        <name>isopentenyl diphosphate</name>
        <dbReference type="ChEBI" id="CHEBI:128769"/>
    </ligand>
</feature>
<dbReference type="UniPathway" id="UPA00059">
    <property type="reaction ID" value="UER00105"/>
</dbReference>
<dbReference type="Gene3D" id="3.40.1010.20">
    <property type="entry name" value="4-hydroxy-3-methylbut-2-enyl diphosphate reductase, catalytic domain"/>
    <property type="match status" value="2"/>
</dbReference>
<dbReference type="RefSeq" id="WP_067777389.1">
    <property type="nucleotide sequence ID" value="NZ_LIGX01000035.1"/>
</dbReference>
<feature type="binding site" evidence="8">
    <location>
        <position position="311"/>
    </location>
    <ligand>
        <name>dimethylallyl diphosphate</name>
        <dbReference type="ChEBI" id="CHEBI:57623"/>
    </ligand>
</feature>
<dbReference type="AlphaFoldDB" id="A0A1C7PAD3"/>
<dbReference type="STRING" id="1679444.PYTT_1505"/>
<dbReference type="InterPro" id="IPR003451">
    <property type="entry name" value="LytB/IspH"/>
</dbReference>
<evidence type="ECO:0000256" key="5">
    <source>
        <dbReference type="ARBA" id="ARBA00023014"/>
    </source>
</evidence>
<dbReference type="UniPathway" id="UPA00056">
    <property type="reaction ID" value="UER00097"/>
</dbReference>
<comment type="function">
    <text evidence="8">Catalyzes the conversion of 1-hydroxy-2-methyl-2-(E)-butenyl 4-diphosphate (HMBPP) into a mixture of isopentenyl diphosphate (IPP) and dimethylallyl diphosphate (DMAPP). Acts in the terminal step of the DOXP/MEP pathway for isoprenoid precursor biosynthesis.</text>
</comment>
<dbReference type="GO" id="GO:0051539">
    <property type="term" value="F:4 iron, 4 sulfur cluster binding"/>
    <property type="evidence" value="ECO:0007669"/>
    <property type="project" value="UniProtKB-UniRule"/>
</dbReference>
<evidence type="ECO:0000256" key="7">
    <source>
        <dbReference type="ARBA" id="ARBA00046314"/>
    </source>
</evidence>
<evidence type="ECO:0000256" key="8">
    <source>
        <dbReference type="HAMAP-Rule" id="MF_00191"/>
    </source>
</evidence>
<dbReference type="KEGG" id="agl:PYTT_1505"/>
<evidence type="ECO:0000256" key="6">
    <source>
        <dbReference type="ARBA" id="ARBA00046313"/>
    </source>
</evidence>
<keyword evidence="2 8" id="KW-0479">Metal-binding</keyword>
<feature type="binding site" evidence="8">
    <location>
        <position position="311"/>
    </location>
    <ligand>
        <name>isopentenyl diphosphate</name>
        <dbReference type="ChEBI" id="CHEBI:128769"/>
    </ligand>
</feature>
<dbReference type="EMBL" id="LT629973">
    <property type="protein sequence ID" value="SEH89312.1"/>
    <property type="molecule type" value="Genomic_DNA"/>
</dbReference>
<dbReference type="GO" id="GO:0051745">
    <property type="term" value="F:4-hydroxy-3-methylbut-2-enyl diphosphate reductase activity"/>
    <property type="evidence" value="ECO:0007669"/>
    <property type="project" value="UniProtKB-UniRule"/>
</dbReference>
<keyword evidence="4 8" id="KW-0408">Iron</keyword>
<evidence type="ECO:0000256" key="2">
    <source>
        <dbReference type="ARBA" id="ARBA00022723"/>
    </source>
</evidence>
<dbReference type="Pfam" id="PF02401">
    <property type="entry name" value="LYTB"/>
    <property type="match status" value="1"/>
</dbReference>
<evidence type="ECO:0000313" key="10">
    <source>
        <dbReference type="Proteomes" id="UP000176204"/>
    </source>
</evidence>
<proteinExistence type="inferred from homology"/>
<comment type="catalytic activity">
    <reaction evidence="8">
        <text>dimethylallyl diphosphate + 2 oxidized [2Fe-2S]-[ferredoxin] + H2O = (2E)-4-hydroxy-3-methylbut-2-enyl diphosphate + 2 reduced [2Fe-2S]-[ferredoxin] + 2 H(+)</text>
        <dbReference type="Rhea" id="RHEA:24825"/>
        <dbReference type="Rhea" id="RHEA-COMP:10000"/>
        <dbReference type="Rhea" id="RHEA-COMP:10001"/>
        <dbReference type="ChEBI" id="CHEBI:15377"/>
        <dbReference type="ChEBI" id="CHEBI:15378"/>
        <dbReference type="ChEBI" id="CHEBI:33737"/>
        <dbReference type="ChEBI" id="CHEBI:33738"/>
        <dbReference type="ChEBI" id="CHEBI:57623"/>
        <dbReference type="ChEBI" id="CHEBI:128753"/>
        <dbReference type="EC" id="1.17.7.4"/>
    </reaction>
</comment>
<comment type="pathway">
    <text evidence="7 8">Isoprenoid biosynthesis; dimethylallyl diphosphate biosynthesis; dimethylallyl diphosphate from (2E)-4-hydroxy-3-methylbutenyl diphosphate: step 1/1.</text>
</comment>
<feature type="binding site" evidence="8">
    <location>
        <position position="282"/>
    </location>
    <ligand>
        <name>[4Fe-4S] cluster</name>
        <dbReference type="ChEBI" id="CHEBI:49883"/>
    </ligand>
</feature>
<evidence type="ECO:0000256" key="4">
    <source>
        <dbReference type="ARBA" id="ARBA00023004"/>
    </source>
</evidence>
<feature type="binding site" evidence="8">
    <location>
        <position position="313"/>
    </location>
    <ligand>
        <name>(2E)-4-hydroxy-3-methylbut-2-enyl diphosphate</name>
        <dbReference type="ChEBI" id="CHEBI:128753"/>
    </ligand>
</feature>
<feature type="binding site" evidence="8">
    <location>
        <position position="313"/>
    </location>
    <ligand>
        <name>dimethylallyl diphosphate</name>
        <dbReference type="ChEBI" id="CHEBI:57623"/>
    </ligand>
</feature>
<dbReference type="NCBIfam" id="NF009911">
    <property type="entry name" value="PRK13371.1"/>
    <property type="match status" value="1"/>
</dbReference>
<dbReference type="PATRIC" id="fig|1679444.3.peg.1196"/>
<keyword evidence="5 8" id="KW-0411">Iron-sulfur</keyword>
<comment type="cofactor">
    <cofactor evidence="8">
        <name>[4Fe-4S] cluster</name>
        <dbReference type="ChEBI" id="CHEBI:49883"/>
    </cofactor>
    <text evidence="8">Binds 1 [4Fe-4S] cluster per subunit.</text>
</comment>
<dbReference type="Proteomes" id="UP000176204">
    <property type="component" value="Chromosome I"/>
</dbReference>
<evidence type="ECO:0000256" key="3">
    <source>
        <dbReference type="ARBA" id="ARBA00023002"/>
    </source>
</evidence>
<feature type="binding site" evidence="8">
    <location>
        <position position="313"/>
    </location>
    <ligand>
        <name>isopentenyl diphosphate</name>
        <dbReference type="ChEBI" id="CHEBI:128769"/>
    </ligand>
</feature>
<feature type="binding site" evidence="8">
    <location>
        <position position="57"/>
    </location>
    <ligand>
        <name>[4Fe-4S] cluster</name>
        <dbReference type="ChEBI" id="CHEBI:49883"/>
    </ligand>
</feature>
<feature type="binding site" evidence="8">
    <location>
        <position position="87"/>
    </location>
    <ligand>
        <name>isopentenyl diphosphate</name>
        <dbReference type="ChEBI" id="CHEBI:128769"/>
    </ligand>
</feature>
<feature type="binding site" evidence="8">
    <location>
        <position position="247"/>
    </location>
    <ligand>
        <name>(2E)-4-hydroxy-3-methylbut-2-enyl diphosphate</name>
        <dbReference type="ChEBI" id="CHEBI:128753"/>
    </ligand>
</feature>
<dbReference type="PANTHER" id="PTHR31619">
    <property type="entry name" value="4-HYDROXY-3-METHYLBUT-2-ENYL DIPHOSPHATE REDUCTASE, CHLOROPLASTIC"/>
    <property type="match status" value="1"/>
</dbReference>
<dbReference type="GO" id="GO:0019288">
    <property type="term" value="P:isopentenyl diphosphate biosynthetic process, methylerythritol 4-phosphate pathway"/>
    <property type="evidence" value="ECO:0007669"/>
    <property type="project" value="UniProtKB-UniRule"/>
</dbReference>
<comment type="pathway">
    <text evidence="6 8">Isoprenoid biosynthesis; isopentenyl diphosphate biosynthesis via DXP pathway; isopentenyl diphosphate from 1-deoxy-D-xylulose 5-phosphate: step 6/6.</text>
</comment>
<keyword evidence="3 8" id="KW-0560">Oxidoreductase</keyword>
<comment type="caution">
    <text evidence="8">Lacks conserved residue(s) required for the propagation of feature annotation.</text>
</comment>
<feature type="binding site" evidence="8">
    <location>
        <position position="378"/>
    </location>
    <ligand>
        <name>isopentenyl diphosphate</name>
        <dbReference type="ChEBI" id="CHEBI:128769"/>
    </ligand>
</feature>
<feature type="binding site" evidence="8">
    <location>
        <position position="378"/>
    </location>
    <ligand>
        <name>dimethylallyl diphosphate</name>
        <dbReference type="ChEBI" id="CHEBI:57623"/>
    </ligand>
</feature>
<feature type="binding site" evidence="8">
    <location>
        <position position="87"/>
    </location>
    <ligand>
        <name>(2E)-4-hydroxy-3-methylbut-2-enyl diphosphate</name>
        <dbReference type="ChEBI" id="CHEBI:128753"/>
    </ligand>
</feature>
<feature type="active site" description="Proton donor" evidence="8">
    <location>
        <position position="178"/>
    </location>
</feature>
<accession>A0A1C7PAD3</accession>
<feature type="binding site" evidence="8">
    <location>
        <position position="312"/>
    </location>
    <ligand>
        <name>dimethylallyl diphosphate</name>
        <dbReference type="ChEBI" id="CHEBI:57623"/>
    </ligand>
</feature>
<feature type="binding site" evidence="8">
    <location>
        <position position="176"/>
    </location>
    <ligand>
        <name>(2E)-4-hydroxy-3-methylbut-2-enyl diphosphate</name>
        <dbReference type="ChEBI" id="CHEBI:128753"/>
    </ligand>
</feature>
<dbReference type="GO" id="GO:0050992">
    <property type="term" value="P:dimethylallyl diphosphate biosynthetic process"/>
    <property type="evidence" value="ECO:0007669"/>
    <property type="project" value="UniProtKB-UniRule"/>
</dbReference>
<dbReference type="GO" id="GO:0016114">
    <property type="term" value="P:terpenoid biosynthetic process"/>
    <property type="evidence" value="ECO:0007669"/>
    <property type="project" value="UniProtKB-UniRule"/>
</dbReference>
<reference evidence="10" key="1">
    <citation type="submission" date="2016-09" db="EMBL/GenBank/DDBJ databases">
        <authorList>
            <person name="Koehorst J."/>
        </authorList>
    </citation>
    <scope>NUCLEOTIDE SEQUENCE [LARGE SCALE GENOMIC DNA]</scope>
</reference>